<reference evidence="1" key="1">
    <citation type="journal article" date="2020" name="Stud. Mycol.">
        <title>101 Dothideomycetes genomes: a test case for predicting lifestyles and emergence of pathogens.</title>
        <authorList>
            <person name="Haridas S."/>
            <person name="Albert R."/>
            <person name="Binder M."/>
            <person name="Bloem J."/>
            <person name="Labutti K."/>
            <person name="Salamov A."/>
            <person name="Andreopoulos B."/>
            <person name="Baker S."/>
            <person name="Barry K."/>
            <person name="Bills G."/>
            <person name="Bluhm B."/>
            <person name="Cannon C."/>
            <person name="Castanera R."/>
            <person name="Culley D."/>
            <person name="Daum C."/>
            <person name="Ezra D."/>
            <person name="Gonzalez J."/>
            <person name="Henrissat B."/>
            <person name="Kuo A."/>
            <person name="Liang C."/>
            <person name="Lipzen A."/>
            <person name="Lutzoni F."/>
            <person name="Magnuson J."/>
            <person name="Mondo S."/>
            <person name="Nolan M."/>
            <person name="Ohm R."/>
            <person name="Pangilinan J."/>
            <person name="Park H.-J."/>
            <person name="Ramirez L."/>
            <person name="Alfaro M."/>
            <person name="Sun H."/>
            <person name="Tritt A."/>
            <person name="Yoshinaga Y."/>
            <person name="Zwiers L.-H."/>
            <person name="Turgeon B."/>
            <person name="Goodwin S."/>
            <person name="Spatafora J."/>
            <person name="Crous P."/>
            <person name="Grigoriev I."/>
        </authorList>
    </citation>
    <scope>NUCLEOTIDE SEQUENCE</scope>
    <source>
        <strain evidence="1">ATCC 200398</strain>
    </source>
</reference>
<dbReference type="EMBL" id="MU003498">
    <property type="protein sequence ID" value="KAF2474049.1"/>
    <property type="molecule type" value="Genomic_DNA"/>
</dbReference>
<comment type="caution">
    <text evidence="1">The sequence shown here is derived from an EMBL/GenBank/DDBJ whole genome shotgun (WGS) entry which is preliminary data.</text>
</comment>
<protein>
    <submittedName>
        <fullName evidence="1">Uncharacterized protein</fullName>
    </submittedName>
</protein>
<organism evidence="1 2">
    <name type="scientific">Lindgomyces ingoldianus</name>
    <dbReference type="NCBI Taxonomy" id="673940"/>
    <lineage>
        <taxon>Eukaryota</taxon>
        <taxon>Fungi</taxon>
        <taxon>Dikarya</taxon>
        <taxon>Ascomycota</taxon>
        <taxon>Pezizomycotina</taxon>
        <taxon>Dothideomycetes</taxon>
        <taxon>Pleosporomycetidae</taxon>
        <taxon>Pleosporales</taxon>
        <taxon>Lindgomycetaceae</taxon>
        <taxon>Lindgomyces</taxon>
    </lineage>
</organism>
<keyword evidence="2" id="KW-1185">Reference proteome</keyword>
<evidence type="ECO:0000313" key="2">
    <source>
        <dbReference type="Proteomes" id="UP000799755"/>
    </source>
</evidence>
<evidence type="ECO:0000313" key="1">
    <source>
        <dbReference type="EMBL" id="KAF2474049.1"/>
    </source>
</evidence>
<name>A0ACB6R402_9PLEO</name>
<gene>
    <name evidence="1" type="ORF">BDR25DRAFT_351581</name>
</gene>
<dbReference type="Proteomes" id="UP000799755">
    <property type="component" value="Unassembled WGS sequence"/>
</dbReference>
<sequence length="880" mass="100288">MRTRQSYQVKPSPESPPPSPSITSYEGFLEGDISGWPCSEESKFGPRPSSSPISESRYIVFNPTGSNISITELERRHPPGHIDIPHGPQMRSQILPSLIDRVCHPICQKVLKPPENKPLAHRSWSSAQQICTSGFRHCEGTQKRRGGIGKRSDQNNDNSDDSDDGRRRKKSLGGLKHHEGIIKRLKCPYYQRNSIKHTRNACRGAGFTDMAKLKSSKAVNMASNTACYKHLLDDPICRIEPSPNLDDDRICCRSYSISPSIGLHFRNIRVWMKSRKPSSRCYSLMKGMFYLPEPGLSENFDQLLAKALEEELPAISRIRERLVDIIQQCKKKALEMPSQQIISHLSNSSGSLNCRRFNIHQKNSIFKWRPLPGSAAVIDIPSRTTKTRRRIFTDTSWMMVRDHYEMNELDAQRWDNPEHSWELSVEDFQRGKDFHDPSRKLYQMIPSASSFIEIRPSPNILSIILIHMDREVWALTPERNPEFICPYSLERKFHSTRPSAIGCQVPFSSMPLPVKNTNSYARKWTNSTTHSQIKPSLLTHSLRELLGIMHLIDILFIRVLTLQNLNPPPTKTFIMHMYILPQTDDSPHVLIYQFYPTSPFCASCSCLKCSQRLCIDTTLYQHHNQNFCSARKSTRVFVDFVSLKAKSRDKVTQLGIRYSQSLVNSTSVESSRKSHSLLHRSIWHANTSCITSTIRVSQHRRHQRSELRRNELILWGGARASLMYPSGPGPKIGSHSEPQGVKFGCLRNQSGINIEVVHTQSLPSYWLVTHATTTNGTPCLPSGQFRIRARLYLVASILDDSNYYLQFLRFRFWTSMAPTRDEFIAQGEGKIRLNRSAINRGTHWSARNEMEMACPNAPHVSTVQCSAFEAPPPGIAMQSP</sequence>
<proteinExistence type="predicted"/>
<accession>A0ACB6R402</accession>